<comment type="caution">
    <text evidence="3">The sequence shown here is derived from an EMBL/GenBank/DDBJ whole genome shotgun (WGS) entry which is preliminary data.</text>
</comment>
<name>A0ABP8X4N5_9ACTN</name>
<proteinExistence type="predicted"/>
<organism evidence="3 4">
    <name type="scientific">Nocardioides nanhaiensis</name>
    <dbReference type="NCBI Taxonomy" id="1476871"/>
    <lineage>
        <taxon>Bacteria</taxon>
        <taxon>Bacillati</taxon>
        <taxon>Actinomycetota</taxon>
        <taxon>Actinomycetes</taxon>
        <taxon>Propionibacteriales</taxon>
        <taxon>Nocardioidaceae</taxon>
        <taxon>Nocardioides</taxon>
    </lineage>
</organism>
<dbReference type="Pfam" id="PF13829">
    <property type="entry name" value="DUF4191"/>
    <property type="match status" value="1"/>
</dbReference>
<keyword evidence="4" id="KW-1185">Reference proteome</keyword>
<dbReference type="InterPro" id="IPR025445">
    <property type="entry name" value="DUF4191"/>
</dbReference>
<reference evidence="4" key="1">
    <citation type="journal article" date="2019" name="Int. J. Syst. Evol. Microbiol.">
        <title>The Global Catalogue of Microorganisms (GCM) 10K type strain sequencing project: providing services to taxonomists for standard genome sequencing and annotation.</title>
        <authorList>
            <consortium name="The Broad Institute Genomics Platform"/>
            <consortium name="The Broad Institute Genome Sequencing Center for Infectious Disease"/>
            <person name="Wu L."/>
            <person name="Ma J."/>
        </authorList>
    </citation>
    <scope>NUCLEOTIDE SEQUENCE [LARGE SCALE GENOMIC DNA]</scope>
    <source>
        <strain evidence="4">JCM 18127</strain>
    </source>
</reference>
<dbReference type="EMBL" id="BAABIM010000005">
    <property type="protein sequence ID" value="GAA4698706.1"/>
    <property type="molecule type" value="Genomic_DNA"/>
</dbReference>
<evidence type="ECO:0000313" key="4">
    <source>
        <dbReference type="Proteomes" id="UP001500621"/>
    </source>
</evidence>
<feature type="transmembrane region" description="Helical" evidence="2">
    <location>
        <begin position="82"/>
        <end position="104"/>
    </location>
</feature>
<evidence type="ECO:0000256" key="1">
    <source>
        <dbReference type="SAM" id="MobiDB-lite"/>
    </source>
</evidence>
<keyword evidence="2" id="KW-0472">Membrane</keyword>
<sequence length="260" mass="28198">MATKPPAKPSKQPKQTRAEKKAAKAAAANDPSKMGRRQQFAETYKMARRTDTRLPLWLVGVFVVAATLGFLLFFVVLPGDGALSTVISIVGALLFGTLATMIVFGRRAQKAAYGQMEGQPGAAAAALRMLRRGWKTDVAVAFTKQQDVVHRVVGPPGIILVGEGNGARLRHLMTSERRKHERVASEVPIHDVVCGRGEGEVPLPKLVKHVQKLGRQVKPAEMTDILNRLKALDAQRSNIPIPKGPVPTSMKGLRGNLRGR</sequence>
<evidence type="ECO:0000313" key="3">
    <source>
        <dbReference type="EMBL" id="GAA4698706.1"/>
    </source>
</evidence>
<keyword evidence="2" id="KW-1133">Transmembrane helix</keyword>
<gene>
    <name evidence="3" type="ORF">GCM10023226_41630</name>
</gene>
<protein>
    <submittedName>
        <fullName evidence="3">DUF4191 domain-containing protein</fullName>
    </submittedName>
</protein>
<feature type="region of interest" description="Disordered" evidence="1">
    <location>
        <begin position="1"/>
        <end position="34"/>
    </location>
</feature>
<dbReference type="RefSeq" id="WP_345271854.1">
    <property type="nucleotide sequence ID" value="NZ_BAABIM010000005.1"/>
</dbReference>
<evidence type="ECO:0000256" key="2">
    <source>
        <dbReference type="SAM" id="Phobius"/>
    </source>
</evidence>
<keyword evidence="2" id="KW-0812">Transmembrane</keyword>
<feature type="transmembrane region" description="Helical" evidence="2">
    <location>
        <begin position="54"/>
        <end position="76"/>
    </location>
</feature>
<accession>A0ABP8X4N5</accession>
<dbReference type="Proteomes" id="UP001500621">
    <property type="component" value="Unassembled WGS sequence"/>
</dbReference>
<feature type="compositionally biased region" description="Low complexity" evidence="1">
    <location>
        <begin position="1"/>
        <end position="15"/>
    </location>
</feature>
<feature type="region of interest" description="Disordered" evidence="1">
    <location>
        <begin position="239"/>
        <end position="260"/>
    </location>
</feature>